<evidence type="ECO:0000313" key="2">
    <source>
        <dbReference type="EMBL" id="BDD08538.1"/>
    </source>
</evidence>
<gene>
    <name evidence="2" type="ORF">FUAX_09700</name>
</gene>
<evidence type="ECO:0000259" key="1">
    <source>
        <dbReference type="Pfam" id="PF13156"/>
    </source>
</evidence>
<organism evidence="2 3">
    <name type="scientific">Fulvitalea axinellae</name>
    <dbReference type="NCBI Taxonomy" id="1182444"/>
    <lineage>
        <taxon>Bacteria</taxon>
        <taxon>Pseudomonadati</taxon>
        <taxon>Bacteroidota</taxon>
        <taxon>Cytophagia</taxon>
        <taxon>Cytophagales</taxon>
        <taxon>Persicobacteraceae</taxon>
        <taxon>Fulvitalea</taxon>
    </lineage>
</organism>
<evidence type="ECO:0000313" key="3">
    <source>
        <dbReference type="Proteomes" id="UP001348817"/>
    </source>
</evidence>
<dbReference type="InterPro" id="IPR039442">
    <property type="entry name" value="Mrr-like_dom"/>
</dbReference>
<dbReference type="Proteomes" id="UP001348817">
    <property type="component" value="Chromosome"/>
</dbReference>
<name>A0AAU9CKK7_9BACT</name>
<sequence length="370" mass="43477">MKKSIRPPENWQDFESLCKKLFGEVWGCPYTIKKNGRLGQPQAGVDVYGKPKGEEDYWAIQCKGKDNYINSKLTKKEINEEIEKALTFEPKLKVYAFATTAPKDVEIEKYVRLKDIESTKKGDFEIILYSWEDIADLIEEHRDTFNWYVNNLQFKEQFDTEVSFQTENDNNVLIPKFLKTTTNYIKRLEPELSNNIFSAVQAQLFSVNRGMFGPQKKNHGWCKLSVAIFNSGNKVLEDWKFWLSFDEDTVAKVDDDFTNDILMYKELAKYRTTWAYEDEKQILFRPLDNSPLIQKDSKVFECYCIPKYDSKSIKIGWQLLARDFDLEGVAEFEVNPKYETEVKSKYVDNSEDVREEIEISDYITTIEKED</sequence>
<dbReference type="RefSeq" id="WP_338393791.1">
    <property type="nucleotide sequence ID" value="NZ_AP025314.1"/>
</dbReference>
<reference evidence="2 3" key="1">
    <citation type="submission" date="2021-12" db="EMBL/GenBank/DDBJ databases">
        <title>Genome sequencing of bacteria with rrn-lacking chromosome and rrn-plasmid.</title>
        <authorList>
            <person name="Anda M."/>
            <person name="Iwasaki W."/>
        </authorList>
    </citation>
    <scope>NUCLEOTIDE SEQUENCE [LARGE SCALE GENOMIC DNA]</scope>
    <source>
        <strain evidence="2 3">DSM 100852</strain>
    </source>
</reference>
<feature type="domain" description="Mrr-like" evidence="1">
    <location>
        <begin position="17"/>
        <end position="80"/>
    </location>
</feature>
<proteinExistence type="predicted"/>
<dbReference type="EMBL" id="AP025314">
    <property type="protein sequence ID" value="BDD08538.1"/>
    <property type="molecule type" value="Genomic_DNA"/>
</dbReference>
<accession>A0AAU9CKK7</accession>
<dbReference type="AlphaFoldDB" id="A0AAU9CKK7"/>
<keyword evidence="3" id="KW-1185">Reference proteome</keyword>
<dbReference type="Pfam" id="PF13156">
    <property type="entry name" value="Mrr_cat_2"/>
    <property type="match status" value="1"/>
</dbReference>
<protein>
    <recommendedName>
        <fullName evidence="1">Mrr-like domain-containing protein</fullName>
    </recommendedName>
</protein>
<dbReference type="KEGG" id="fax:FUAX_09700"/>